<dbReference type="PANTHER" id="PTHR22761:SF18">
    <property type="entry name" value="SORTING PROTEIN SNF7 FAMILY PROTEIN, PUTATIVE (AFU_ORTHOLOGUE AFUA_2G16692)-RELATED"/>
    <property type="match status" value="1"/>
</dbReference>
<dbReference type="InParanoid" id="A0A151GY14"/>
<proteinExistence type="predicted"/>
<dbReference type="InterPro" id="IPR005024">
    <property type="entry name" value="Snf7_fam"/>
</dbReference>
<dbReference type="Pfam" id="PF03357">
    <property type="entry name" value="Snf7"/>
    <property type="match status" value="1"/>
</dbReference>
<dbReference type="GO" id="GO:0032511">
    <property type="term" value="P:late endosome to vacuole transport via multivesicular body sorting pathway"/>
    <property type="evidence" value="ECO:0007669"/>
    <property type="project" value="TreeGrafter"/>
</dbReference>
<evidence type="ECO:0000313" key="3">
    <source>
        <dbReference type="EMBL" id="KYK61994.1"/>
    </source>
</evidence>
<protein>
    <submittedName>
        <fullName evidence="3">Snf7</fullName>
    </submittedName>
</protein>
<dbReference type="GeneID" id="63715782"/>
<feature type="region of interest" description="Disordered" evidence="2">
    <location>
        <begin position="397"/>
        <end position="447"/>
    </location>
</feature>
<dbReference type="FunCoup" id="A0A151GY14">
    <property type="interactions" value="66"/>
</dbReference>
<name>A0A151GY14_DRECN</name>
<dbReference type="STRING" id="98403.A0A151GY14"/>
<dbReference type="GO" id="GO:0009898">
    <property type="term" value="C:cytoplasmic side of plasma membrane"/>
    <property type="evidence" value="ECO:0007669"/>
    <property type="project" value="TreeGrafter"/>
</dbReference>
<feature type="coiled-coil region" evidence="1">
    <location>
        <begin position="252"/>
        <end position="286"/>
    </location>
</feature>
<accession>A0A151GY14</accession>
<dbReference type="GO" id="GO:0000815">
    <property type="term" value="C:ESCRT III complex"/>
    <property type="evidence" value="ECO:0007669"/>
    <property type="project" value="TreeGrafter"/>
</dbReference>
<dbReference type="AlphaFoldDB" id="A0A151GY14"/>
<comment type="caution">
    <text evidence="3">The sequence shown here is derived from an EMBL/GenBank/DDBJ whole genome shotgun (WGS) entry which is preliminary data.</text>
</comment>
<gene>
    <name evidence="3" type="ORF">DCS_03139</name>
</gene>
<sequence>MGELADYLMQHDANFHKARLPALYSDFRSQRTLNPDGYRANVSAWRTALARLALLGRLSTPGSGSSLFVLSLDESLLRSLESRHYGQPLALGTAVREAVSAKHLFPLRQFLDSPGNLHRQGWLDLPTGLVGWTLRQLGIAASSPAEDTLPRGQFVVTENLETAAVELGRRTADKASRFDRVLAKSQFRDAYATSLVAGQRLSDTDMEVLLTFLRRDKKLIAYDGQTVRLRAAGEPEDITDEDTTIASIKHLTASLERQAALLNGRIDELSDDAKNAVRRKNRLAALAALKSKKLAESSLAQRYATLGKLEEVAAKIEQASDQVQLVNIMKSSAGVLQALKAKVGDTDELEDVIDRLRRHTSDADQVASILAGSMGTTIDDTAVDERLLELELEEGAEQAAQHREETSSKEQAMLESLPSVPAEALPDRAKVPTPTSDTGIASLSLVD</sequence>
<keyword evidence="1" id="KW-0175">Coiled coil</keyword>
<dbReference type="PANTHER" id="PTHR22761">
    <property type="entry name" value="CHARGED MULTIVESICULAR BODY PROTEIN"/>
    <property type="match status" value="1"/>
</dbReference>
<dbReference type="GO" id="GO:0006900">
    <property type="term" value="P:vesicle budding from membrane"/>
    <property type="evidence" value="ECO:0007669"/>
    <property type="project" value="TreeGrafter"/>
</dbReference>
<keyword evidence="4" id="KW-1185">Reference proteome</keyword>
<dbReference type="Proteomes" id="UP000076580">
    <property type="component" value="Chromosome 01"/>
</dbReference>
<dbReference type="RefSeq" id="XP_040661346.1">
    <property type="nucleotide sequence ID" value="XM_040800463.1"/>
</dbReference>
<dbReference type="GO" id="GO:0005771">
    <property type="term" value="C:multivesicular body"/>
    <property type="evidence" value="ECO:0007669"/>
    <property type="project" value="TreeGrafter"/>
</dbReference>
<evidence type="ECO:0000256" key="2">
    <source>
        <dbReference type="SAM" id="MobiDB-lite"/>
    </source>
</evidence>
<reference evidence="3 4" key="1">
    <citation type="journal article" date="2016" name="Sci. Rep.">
        <title>Insights into Adaptations to a Near-Obligate Nematode Endoparasitic Lifestyle from the Finished Genome of Drechmeria coniospora.</title>
        <authorList>
            <person name="Zhang L."/>
            <person name="Zhou Z."/>
            <person name="Guo Q."/>
            <person name="Fokkens L."/>
            <person name="Miskei M."/>
            <person name="Pocsi I."/>
            <person name="Zhang W."/>
            <person name="Chen M."/>
            <person name="Wang L."/>
            <person name="Sun Y."/>
            <person name="Donzelli B.G."/>
            <person name="Gibson D.M."/>
            <person name="Nelson D.R."/>
            <person name="Luo J.G."/>
            <person name="Rep M."/>
            <person name="Liu H."/>
            <person name="Yang S."/>
            <person name="Wang J."/>
            <person name="Krasnoff S.B."/>
            <person name="Xu Y."/>
            <person name="Molnar I."/>
            <person name="Lin M."/>
        </authorList>
    </citation>
    <scope>NUCLEOTIDE SEQUENCE [LARGE SCALE GENOMIC DNA]</scope>
    <source>
        <strain evidence="3 4">ARSEF 6962</strain>
    </source>
</reference>
<evidence type="ECO:0000256" key="1">
    <source>
        <dbReference type="SAM" id="Coils"/>
    </source>
</evidence>
<organism evidence="3 4">
    <name type="scientific">Drechmeria coniospora</name>
    <name type="common">Nematophagous fungus</name>
    <name type="synonym">Meria coniospora</name>
    <dbReference type="NCBI Taxonomy" id="98403"/>
    <lineage>
        <taxon>Eukaryota</taxon>
        <taxon>Fungi</taxon>
        <taxon>Dikarya</taxon>
        <taxon>Ascomycota</taxon>
        <taxon>Pezizomycotina</taxon>
        <taxon>Sordariomycetes</taxon>
        <taxon>Hypocreomycetidae</taxon>
        <taxon>Hypocreales</taxon>
        <taxon>Ophiocordycipitaceae</taxon>
        <taxon>Drechmeria</taxon>
    </lineage>
</organism>
<dbReference type="EMBL" id="LAYC01000001">
    <property type="protein sequence ID" value="KYK61994.1"/>
    <property type="molecule type" value="Genomic_DNA"/>
</dbReference>
<dbReference type="Gene3D" id="6.10.140.1230">
    <property type="match status" value="1"/>
</dbReference>
<evidence type="ECO:0000313" key="4">
    <source>
        <dbReference type="Proteomes" id="UP000076580"/>
    </source>
</evidence>